<dbReference type="Proteomes" id="UP000248975">
    <property type="component" value="Unassembled WGS sequence"/>
</dbReference>
<name>A0A2W5S3S2_CERSP</name>
<dbReference type="InterPro" id="IPR023346">
    <property type="entry name" value="Lysozyme-like_dom_sf"/>
</dbReference>
<sequence>MAWLDAGYASPLPTATSEEAEVGRCIRNAARGQRWLEKTLWGLRDQEGGWIGAEIQNSNGSHDLGPLQINSWWIPKLAELLDRPPAQIRIWLRDDPCFNAEAARWIFASALSTTGDYWKSVGIYHSPKTLRQLRYAARVSQHLMARFGPAVFRSNPH</sequence>
<evidence type="ECO:0000313" key="2">
    <source>
        <dbReference type="Proteomes" id="UP000248975"/>
    </source>
</evidence>
<dbReference type="CDD" id="cd13400">
    <property type="entry name" value="LT_IagB-like"/>
    <property type="match status" value="1"/>
</dbReference>
<gene>
    <name evidence="1" type="ORF">DI533_21530</name>
</gene>
<dbReference type="SUPFAM" id="SSF53955">
    <property type="entry name" value="Lysozyme-like"/>
    <property type="match status" value="1"/>
</dbReference>
<accession>A0A2W5S3S2</accession>
<organism evidence="1 2">
    <name type="scientific">Cereibacter sphaeroides</name>
    <name type="common">Rhodobacter sphaeroides</name>
    <dbReference type="NCBI Taxonomy" id="1063"/>
    <lineage>
        <taxon>Bacteria</taxon>
        <taxon>Pseudomonadati</taxon>
        <taxon>Pseudomonadota</taxon>
        <taxon>Alphaproteobacteria</taxon>
        <taxon>Rhodobacterales</taxon>
        <taxon>Paracoccaceae</taxon>
        <taxon>Cereibacter</taxon>
    </lineage>
</organism>
<dbReference type="EMBL" id="QFQS01000014">
    <property type="protein sequence ID" value="PZQ94714.1"/>
    <property type="molecule type" value="Genomic_DNA"/>
</dbReference>
<protein>
    <submittedName>
        <fullName evidence="1">Murein transglycosylase</fullName>
    </submittedName>
</protein>
<reference evidence="1 2" key="1">
    <citation type="submission" date="2017-08" db="EMBL/GenBank/DDBJ databases">
        <title>Infants hospitalized years apart are colonized by the same room-sourced microbial strains.</title>
        <authorList>
            <person name="Brooks B."/>
            <person name="Olm M.R."/>
            <person name="Firek B.A."/>
            <person name="Baker R."/>
            <person name="Thomas B.C."/>
            <person name="Morowitz M.J."/>
            <person name="Banfield J.F."/>
        </authorList>
    </citation>
    <scope>NUCLEOTIDE SEQUENCE [LARGE SCALE GENOMIC DNA]</scope>
    <source>
        <strain evidence="1">S2_003_000_R2_11</strain>
    </source>
</reference>
<comment type="caution">
    <text evidence="1">The sequence shown here is derived from an EMBL/GenBank/DDBJ whole genome shotgun (WGS) entry which is preliminary data.</text>
</comment>
<dbReference type="AlphaFoldDB" id="A0A2W5S3S2"/>
<proteinExistence type="predicted"/>
<evidence type="ECO:0000313" key="1">
    <source>
        <dbReference type="EMBL" id="PZQ94714.1"/>
    </source>
</evidence>